<sequence length="59" mass="6885">MKYPLARSVKKNPGLGKQVPSKGKERNFLRRPEDLTRTEVIETRFRKTKTRRGKDLNAS</sequence>
<feature type="region of interest" description="Disordered" evidence="1">
    <location>
        <begin position="40"/>
        <end position="59"/>
    </location>
</feature>
<name>A0A2M9ZFY1_9LEPT</name>
<comment type="caution">
    <text evidence="2">The sequence shown here is derived from an EMBL/GenBank/DDBJ whole genome shotgun (WGS) entry which is preliminary data.</text>
</comment>
<gene>
    <name evidence="2" type="ORF">CH371_04690</name>
</gene>
<organism evidence="2 3">
    <name type="scientific">Leptospira wolffii</name>
    <dbReference type="NCBI Taxonomy" id="409998"/>
    <lineage>
        <taxon>Bacteria</taxon>
        <taxon>Pseudomonadati</taxon>
        <taxon>Spirochaetota</taxon>
        <taxon>Spirochaetia</taxon>
        <taxon>Leptospirales</taxon>
        <taxon>Leptospiraceae</taxon>
        <taxon>Leptospira</taxon>
    </lineage>
</organism>
<proteinExistence type="predicted"/>
<dbReference type="AlphaFoldDB" id="A0A2M9ZFY1"/>
<evidence type="ECO:0000256" key="1">
    <source>
        <dbReference type="SAM" id="MobiDB-lite"/>
    </source>
</evidence>
<feature type="region of interest" description="Disordered" evidence="1">
    <location>
        <begin position="1"/>
        <end position="34"/>
    </location>
</feature>
<protein>
    <submittedName>
        <fullName evidence="2">Uncharacterized protein</fullName>
    </submittedName>
</protein>
<reference evidence="2 3" key="1">
    <citation type="submission" date="2017-07" db="EMBL/GenBank/DDBJ databases">
        <title>Leptospira spp. isolated from tropical soils.</title>
        <authorList>
            <person name="Thibeaux R."/>
            <person name="Iraola G."/>
            <person name="Ferres I."/>
            <person name="Bierque E."/>
            <person name="Girault D."/>
            <person name="Soupe-Gilbert M.-E."/>
            <person name="Picardeau M."/>
            <person name="Goarant C."/>
        </authorList>
    </citation>
    <scope>NUCLEOTIDE SEQUENCE [LARGE SCALE GENOMIC DNA]</scope>
    <source>
        <strain evidence="2 3">FH2-C-A2</strain>
    </source>
</reference>
<evidence type="ECO:0000313" key="2">
    <source>
        <dbReference type="EMBL" id="PJZ67340.1"/>
    </source>
</evidence>
<dbReference type="Proteomes" id="UP000231912">
    <property type="component" value="Unassembled WGS sequence"/>
</dbReference>
<dbReference type="EMBL" id="NPDT01000001">
    <property type="protein sequence ID" value="PJZ67340.1"/>
    <property type="molecule type" value="Genomic_DNA"/>
</dbReference>
<evidence type="ECO:0000313" key="3">
    <source>
        <dbReference type="Proteomes" id="UP000231912"/>
    </source>
</evidence>
<accession>A0A2M9ZFY1</accession>
<feature type="compositionally biased region" description="Basic and acidic residues" evidence="1">
    <location>
        <begin position="22"/>
        <end position="34"/>
    </location>
</feature>